<dbReference type="RefSeq" id="XP_024695490.1">
    <property type="nucleotide sequence ID" value="XM_024833292.1"/>
</dbReference>
<sequence length="704" mass="77945">MTSVTQSQELQSVVALVKTLTNVQLKDILRREGLAVSGVKASLQLRIIDFLERLSQAGQFERYDSLRKFIYATANRSMPSPSHSQVLSGEQHRTSSLSQSTPVQQRPSPLGISMSPHGVGSAREQTRDSVELRVVLNPSVASRMQADPNIRVMVYCAADSGLTQYTKSDIAFPHQVELKANLDEVKANLRGLKNKPGTTRPADVTNYIRKRPGYPNHIVMTYALTQKRFYVLANLVQRHPVETLVAELKMRKTISKEQVIREMRSRADDSDIVATSSVMSLKCPLSTLRIQVPCRSLICTHNRCFDASSFLQLQEQAPTWSCPICSKATSFESLHVDQYVDDILHSTTSDVEQVVIEPDGRWSAPKGDDATGADGFNPASDEDELIEVREPGVTPIKQEATSAQSYSLLCTPTQSREPSTASAAHQSTNKRSVAQVIDLTASDDEDDGSPVRPAKRPALNTFDRFLPGQETRNLHSTGFSNGATLAFASQTSSESPAQTGGYDAVMALIVTNMSFETTSSSLNISSDPHARLVSTSCLDFLLIELVPMAERLAQELSDNDRILEDEEVRETTFFRLESLGYRVGQGLVERYVFARDRPRFSDNLDVIKFLCKDLWSILFRKQIDNLKTNHRGVYVLTDSSFRPFARMSMSVRGDAVTVAQAYLWFPCGIIRGALSNLGINTTVQAETTELPGATFQIKTVQSKS</sequence>
<keyword evidence="6" id="KW-0862">Zinc</keyword>
<comment type="caution">
    <text evidence="12">The sequence shown here is derived from an EMBL/GenBank/DDBJ whole genome shotgun (WGS) entry which is preliminary data.</text>
</comment>
<proteinExistence type="inferred from homology"/>
<evidence type="ECO:0000313" key="13">
    <source>
        <dbReference type="Proteomes" id="UP000234254"/>
    </source>
</evidence>
<evidence type="ECO:0000256" key="6">
    <source>
        <dbReference type="ARBA" id="ARBA00022833"/>
    </source>
</evidence>
<dbReference type="InterPro" id="IPR037992">
    <property type="entry name" value="TRAPPC6/Trs33"/>
</dbReference>
<feature type="compositionally biased region" description="Polar residues" evidence="8">
    <location>
        <begin position="77"/>
        <end position="107"/>
    </location>
</feature>
<dbReference type="Gene3D" id="3.30.1380.20">
    <property type="entry name" value="Trafficking protein particle complex subunit 3"/>
    <property type="match status" value="1"/>
</dbReference>
<dbReference type="AlphaFoldDB" id="A0A2I1DAJ4"/>
<dbReference type="SMART" id="SM00513">
    <property type="entry name" value="SAP"/>
    <property type="match status" value="1"/>
</dbReference>
<evidence type="ECO:0000256" key="7">
    <source>
        <dbReference type="PROSITE-ProRule" id="PRU00452"/>
    </source>
</evidence>
<evidence type="ECO:0000259" key="11">
    <source>
        <dbReference type="PROSITE" id="PS51466"/>
    </source>
</evidence>
<evidence type="ECO:0000256" key="2">
    <source>
        <dbReference type="ARBA" id="ARBA00005383"/>
    </source>
</evidence>
<dbReference type="GO" id="GO:0005801">
    <property type="term" value="C:cis-Golgi network"/>
    <property type="evidence" value="ECO:0007669"/>
    <property type="project" value="TreeGrafter"/>
</dbReference>
<dbReference type="EMBL" id="MSFM01000003">
    <property type="protein sequence ID" value="PKY06896.1"/>
    <property type="molecule type" value="Genomic_DNA"/>
</dbReference>
<comment type="similarity">
    <text evidence="2">Belongs to the PIAS family.</text>
</comment>
<evidence type="ECO:0000256" key="8">
    <source>
        <dbReference type="SAM" id="MobiDB-lite"/>
    </source>
</evidence>
<name>A0A2I1DAJ4_ASPC2</name>
<dbReference type="SUPFAM" id="SSF111126">
    <property type="entry name" value="Ligand-binding domain in the NO signalling and Golgi transport"/>
    <property type="match status" value="1"/>
</dbReference>
<dbReference type="VEuPathDB" id="FungiDB:P168DRAFT_231622"/>
<dbReference type="GO" id="GO:0005802">
    <property type="term" value="C:trans-Golgi network"/>
    <property type="evidence" value="ECO:0007669"/>
    <property type="project" value="TreeGrafter"/>
</dbReference>
<dbReference type="PROSITE" id="PS50800">
    <property type="entry name" value="SAP"/>
    <property type="match status" value="1"/>
</dbReference>
<dbReference type="OrthoDB" id="28127at2759"/>
<evidence type="ECO:0000256" key="4">
    <source>
        <dbReference type="ARBA" id="ARBA00022723"/>
    </source>
</evidence>
<dbReference type="PANTHER" id="PTHR12817:SF0">
    <property type="entry name" value="GEO08327P1"/>
    <property type="match status" value="1"/>
</dbReference>
<dbReference type="InterPro" id="IPR003034">
    <property type="entry name" value="SAP_dom"/>
</dbReference>
<dbReference type="PROSITE" id="PS51044">
    <property type="entry name" value="ZF_SP_RING"/>
    <property type="match status" value="1"/>
</dbReference>
<dbReference type="Pfam" id="PF14324">
    <property type="entry name" value="PINIT"/>
    <property type="match status" value="1"/>
</dbReference>
<dbReference type="CDD" id="cd14944">
    <property type="entry name" value="TRAPPC6A_Trs33"/>
    <property type="match status" value="1"/>
</dbReference>
<feature type="domain" description="PINIT" evidence="11">
    <location>
        <begin position="77"/>
        <end position="239"/>
    </location>
</feature>
<dbReference type="GO" id="GO:0008270">
    <property type="term" value="F:zinc ion binding"/>
    <property type="evidence" value="ECO:0007669"/>
    <property type="project" value="UniProtKB-KW"/>
</dbReference>
<feature type="domain" description="SAP" evidence="9">
    <location>
        <begin position="17"/>
        <end position="51"/>
    </location>
</feature>
<dbReference type="GeneID" id="36540816"/>
<keyword evidence="13" id="KW-1185">Reference proteome</keyword>
<comment type="pathway">
    <text evidence="1">Protein modification; protein sumoylation.</text>
</comment>
<dbReference type="PROSITE" id="PS51466">
    <property type="entry name" value="PINIT"/>
    <property type="match status" value="1"/>
</dbReference>
<dbReference type="Pfam" id="PF02891">
    <property type="entry name" value="zf-MIZ"/>
    <property type="match status" value="1"/>
</dbReference>
<dbReference type="Pfam" id="PF02037">
    <property type="entry name" value="SAP"/>
    <property type="match status" value="1"/>
</dbReference>
<gene>
    <name evidence="12" type="ORF">P168DRAFT_231622</name>
</gene>
<evidence type="ECO:0008006" key="14">
    <source>
        <dbReference type="Google" id="ProtNLM"/>
    </source>
</evidence>
<evidence type="ECO:0000256" key="1">
    <source>
        <dbReference type="ARBA" id="ARBA00004718"/>
    </source>
</evidence>
<dbReference type="GO" id="GO:0016925">
    <property type="term" value="P:protein sumoylation"/>
    <property type="evidence" value="ECO:0007669"/>
    <property type="project" value="UniProtKB-UniPathway"/>
</dbReference>
<feature type="region of interest" description="Disordered" evidence="8">
    <location>
        <begin position="77"/>
        <end position="111"/>
    </location>
</feature>
<dbReference type="PANTHER" id="PTHR12817">
    <property type="entry name" value="TRAFFICKING PROTEIN PARTICLE COMPLEX SUBUNIT 6B"/>
    <property type="match status" value="1"/>
</dbReference>
<protein>
    <recommendedName>
        <fullName evidence="14">Transport protein particle component-domain-containing protein</fullName>
    </recommendedName>
</protein>
<dbReference type="InterPro" id="IPR031141">
    <property type="entry name" value="SIZ1/2_SP-RING"/>
</dbReference>
<comment type="similarity">
    <text evidence="3">Belongs to the TRAPP small subunits family. BET3 subfamily.</text>
</comment>
<keyword evidence="5 7" id="KW-0863">Zinc-finger</keyword>
<dbReference type="Pfam" id="PF04051">
    <property type="entry name" value="TRAPP"/>
    <property type="match status" value="1"/>
</dbReference>
<dbReference type="UniPathway" id="UPA00886"/>
<dbReference type="InterPro" id="IPR013083">
    <property type="entry name" value="Znf_RING/FYVE/PHD"/>
</dbReference>
<dbReference type="InterPro" id="IPR007194">
    <property type="entry name" value="TRAPP_component"/>
</dbReference>
<evidence type="ECO:0000256" key="3">
    <source>
        <dbReference type="ARBA" id="ARBA00006218"/>
    </source>
</evidence>
<dbReference type="InterPro" id="IPR038654">
    <property type="entry name" value="PINIT_sf"/>
</dbReference>
<accession>A0A2I1DAJ4</accession>
<dbReference type="GO" id="GO:0019789">
    <property type="term" value="F:SUMO transferase activity"/>
    <property type="evidence" value="ECO:0007669"/>
    <property type="project" value="UniProtKB-ARBA"/>
</dbReference>
<reference evidence="12" key="1">
    <citation type="submission" date="2016-12" db="EMBL/GenBank/DDBJ databases">
        <title>The genomes of Aspergillus section Nigri reveals drivers in fungal speciation.</title>
        <authorList>
            <consortium name="DOE Joint Genome Institute"/>
            <person name="Vesth T.C."/>
            <person name="Nybo J."/>
            <person name="Theobald S."/>
            <person name="Brandl J."/>
            <person name="Frisvad J.C."/>
            <person name="Nielsen K.F."/>
            <person name="Lyhne E.K."/>
            <person name="Kogle M.E."/>
            <person name="Kuo A."/>
            <person name="Riley R."/>
            <person name="Clum A."/>
            <person name="Nolan M."/>
            <person name="Lipzen A."/>
            <person name="Salamov A."/>
            <person name="Henrissat B."/>
            <person name="Wiebenga A."/>
            <person name="De vries R.P."/>
            <person name="Grigoriev I.V."/>
            <person name="Mortensen U.H."/>
            <person name="Andersen M.R."/>
            <person name="Baker S.E."/>
        </authorList>
    </citation>
    <scope>NUCLEOTIDE SEQUENCE</scope>
    <source>
        <strain evidence="12">IBT 28561</strain>
    </source>
</reference>
<dbReference type="CDD" id="cd16792">
    <property type="entry name" value="SP-RING_Siz-like"/>
    <property type="match status" value="1"/>
</dbReference>
<dbReference type="InterPro" id="IPR004181">
    <property type="entry name" value="Znf_MIZ"/>
</dbReference>
<dbReference type="FunFam" id="3.30.1380.20:FF:000020">
    <property type="entry name" value="Trafficking protein particle complex subunit 6B"/>
    <property type="match status" value="1"/>
</dbReference>
<dbReference type="GO" id="GO:0030008">
    <property type="term" value="C:TRAPP complex"/>
    <property type="evidence" value="ECO:0007669"/>
    <property type="project" value="TreeGrafter"/>
</dbReference>
<feature type="domain" description="SP-RING-type" evidence="10">
    <location>
        <begin position="268"/>
        <end position="353"/>
    </location>
</feature>
<evidence type="ECO:0000256" key="5">
    <source>
        <dbReference type="ARBA" id="ARBA00022771"/>
    </source>
</evidence>
<feature type="region of interest" description="Disordered" evidence="8">
    <location>
        <begin position="411"/>
        <end position="432"/>
    </location>
</feature>
<keyword evidence="4" id="KW-0479">Metal-binding</keyword>
<dbReference type="Proteomes" id="UP000234254">
    <property type="component" value="Unassembled WGS sequence"/>
</dbReference>
<evidence type="ECO:0000259" key="9">
    <source>
        <dbReference type="PROSITE" id="PS50800"/>
    </source>
</evidence>
<organism evidence="12 13">
    <name type="scientific">Aspergillus campestris (strain IBT 28561)</name>
    <dbReference type="NCBI Taxonomy" id="1392248"/>
    <lineage>
        <taxon>Eukaryota</taxon>
        <taxon>Fungi</taxon>
        <taxon>Dikarya</taxon>
        <taxon>Ascomycota</taxon>
        <taxon>Pezizomycotina</taxon>
        <taxon>Eurotiomycetes</taxon>
        <taxon>Eurotiomycetidae</taxon>
        <taxon>Eurotiales</taxon>
        <taxon>Aspergillaceae</taxon>
        <taxon>Aspergillus</taxon>
        <taxon>Aspergillus subgen. Circumdati</taxon>
    </lineage>
</organism>
<dbReference type="InterPro" id="IPR023321">
    <property type="entry name" value="PINIT"/>
</dbReference>
<feature type="region of interest" description="Disordered" evidence="8">
    <location>
        <begin position="358"/>
        <end position="383"/>
    </location>
</feature>
<dbReference type="InterPro" id="IPR024096">
    <property type="entry name" value="NO_sig/Golgi_transp_ligand-bd"/>
</dbReference>
<evidence type="ECO:0000313" key="12">
    <source>
        <dbReference type="EMBL" id="PKY06896.1"/>
    </source>
</evidence>
<dbReference type="Gene3D" id="3.30.40.10">
    <property type="entry name" value="Zinc/RING finger domain, C3HC4 (zinc finger)"/>
    <property type="match status" value="1"/>
</dbReference>
<dbReference type="Gene3D" id="2.60.120.780">
    <property type="entry name" value="PINIT domain"/>
    <property type="match status" value="1"/>
</dbReference>
<dbReference type="GO" id="GO:0006888">
    <property type="term" value="P:endoplasmic reticulum to Golgi vesicle-mediated transport"/>
    <property type="evidence" value="ECO:0007669"/>
    <property type="project" value="TreeGrafter"/>
</dbReference>
<evidence type="ECO:0000259" key="10">
    <source>
        <dbReference type="PROSITE" id="PS51044"/>
    </source>
</evidence>